<dbReference type="OrthoDB" id="2095648at2759"/>
<dbReference type="InParanoid" id="A0A2N3N9G9"/>
<sequence length="1015" mass="110322">MQQVFQQSPTQTTATPQSINTPSPPNHGFQENHISRSASQLHSPSPRSPSVISDAASGVAGEAWVGGIDIESFNERVRGLNVVDRSPGAQHRALGQRVSDHENAYSPVVATPRRRVGFQVIQRVGDAPSDGPNIADFPNEVLTHILSYLHPDSYAAMALVSKQFYALVKTPHAWKIAFQRLYSSKSPALAGADDDFDPVWDDQGNDVTPSSQRYFTRLTSTATWQSEYILRSQLLRGLANGRPSGSVDRTGRLVKRFNAVLTYDSRIPCVVTNIYADFTSQKSPPKAIHGGADLGMGSMSNPMTGKIDKWGLADVHTLAQVEDIFPNLPLYGVAEGPAATPNVMDVSPSFGFIVGEGFPGGFPYFRPTVNHRARYIDHGVSLASTFTDVPVSSADEAISSVWIAKYNNVPMLTHTMVGMMTGSTTGIVTSYALGRETARRRFQDGDMACRWALSPGVPIVALKVDENYSFARRAAGRVWAVALNALGEIFYLKDIPESAGRSVDEENMIRNAWHSGRSVHWHLLESTRRVVKPQYDQHGTLINEVARDAPRSSSHLSKMSTEDWENEALSISQWCNRRPTFFRDTYHGWDMRRRLEVDFAADDGNGAGEAIFAIDCGYGKDQPARIQRHTRVIPGGTPKIGTKYSAKTRPTAVDNWSMTPVSLRGDTLAKITASALDMSNCALTTMFEDPLVSANIDAASAPSNARVEIPGDRARFLAVGTDKGTVMLWNGRDPSVSSISLVKLIHTDSPEVSCLALTALYLVHGGSDGLVQAWDPLSAKKTAIRTINTRSGNRVPRHLAHINPALRNSQNHQYSAATSICLHPDPTKLSGVVAFGAFVRSWSYGSAAQSSGRKRSKGGSAAAELDELDQLSEREQWLRTKFGPGDLGDLTEEESLLYALMMSEESFVEEEIRRVVSDTGSFTCDGFDSASSSVAGNSGEVDIAILTAEASALVTSEDFSADFYESGDPFVEDYFGQGPPSASSSPEEFGFPITFKKKGKKSKKPATGNGPRSPP</sequence>
<dbReference type="AlphaFoldDB" id="A0A2N3N9G9"/>
<dbReference type="InterPro" id="IPR036047">
    <property type="entry name" value="F-box-like_dom_sf"/>
</dbReference>
<dbReference type="CDD" id="cd09917">
    <property type="entry name" value="F-box_SF"/>
    <property type="match status" value="1"/>
</dbReference>
<dbReference type="GO" id="GO:0005634">
    <property type="term" value="C:nucleus"/>
    <property type="evidence" value="ECO:0007669"/>
    <property type="project" value="TreeGrafter"/>
</dbReference>
<feature type="region of interest" description="Disordered" evidence="1">
    <location>
        <begin position="1"/>
        <end position="54"/>
    </location>
</feature>
<feature type="compositionally biased region" description="Basic residues" evidence="1">
    <location>
        <begin position="995"/>
        <end position="1004"/>
    </location>
</feature>
<dbReference type="InterPro" id="IPR036322">
    <property type="entry name" value="WD40_repeat_dom_sf"/>
</dbReference>
<evidence type="ECO:0000259" key="2">
    <source>
        <dbReference type="PROSITE" id="PS50181"/>
    </source>
</evidence>
<dbReference type="Gene3D" id="2.130.10.10">
    <property type="entry name" value="YVTN repeat-like/Quinoprotein amine dehydrogenase"/>
    <property type="match status" value="1"/>
</dbReference>
<proteinExistence type="predicted"/>
<comment type="caution">
    <text evidence="3">The sequence shown here is derived from an EMBL/GenBank/DDBJ whole genome shotgun (WGS) entry which is preliminary data.</text>
</comment>
<organism evidence="3 4">
    <name type="scientific">Lomentospora prolificans</name>
    <dbReference type="NCBI Taxonomy" id="41688"/>
    <lineage>
        <taxon>Eukaryota</taxon>
        <taxon>Fungi</taxon>
        <taxon>Dikarya</taxon>
        <taxon>Ascomycota</taxon>
        <taxon>Pezizomycotina</taxon>
        <taxon>Sordariomycetes</taxon>
        <taxon>Hypocreomycetidae</taxon>
        <taxon>Microascales</taxon>
        <taxon>Microascaceae</taxon>
        <taxon>Lomentospora</taxon>
    </lineage>
</organism>
<dbReference type="PANTHER" id="PTHR10223">
    <property type="entry name" value="26S PROTEASOME NON-ATPASE REGULATORY SUBUNIT 4"/>
    <property type="match status" value="1"/>
</dbReference>
<dbReference type="InterPro" id="IPR027040">
    <property type="entry name" value="PSMD4"/>
</dbReference>
<dbReference type="PANTHER" id="PTHR10223:SF2">
    <property type="entry name" value="F-BOX AND WD DOMAIN PROTEIN (AFU_ORTHOLOGUE AFUA_6G11400)"/>
    <property type="match status" value="1"/>
</dbReference>
<dbReference type="SUPFAM" id="SSF81383">
    <property type="entry name" value="F-box domain"/>
    <property type="match status" value="1"/>
</dbReference>
<dbReference type="EMBL" id="NLAX01000010">
    <property type="protein sequence ID" value="PKS09047.1"/>
    <property type="molecule type" value="Genomic_DNA"/>
</dbReference>
<dbReference type="Gene3D" id="1.20.1280.50">
    <property type="match status" value="1"/>
</dbReference>
<dbReference type="GO" id="GO:0005829">
    <property type="term" value="C:cytosol"/>
    <property type="evidence" value="ECO:0007669"/>
    <property type="project" value="TreeGrafter"/>
</dbReference>
<evidence type="ECO:0000256" key="1">
    <source>
        <dbReference type="SAM" id="MobiDB-lite"/>
    </source>
</evidence>
<name>A0A2N3N9G9_9PEZI</name>
<feature type="compositionally biased region" description="Polar residues" evidence="1">
    <location>
        <begin position="35"/>
        <end position="51"/>
    </location>
</feature>
<dbReference type="GO" id="GO:0043161">
    <property type="term" value="P:proteasome-mediated ubiquitin-dependent protein catabolic process"/>
    <property type="evidence" value="ECO:0007669"/>
    <property type="project" value="TreeGrafter"/>
</dbReference>
<feature type="region of interest" description="Disordered" evidence="1">
    <location>
        <begin position="971"/>
        <end position="1015"/>
    </location>
</feature>
<dbReference type="InterPro" id="IPR015943">
    <property type="entry name" value="WD40/YVTN_repeat-like_dom_sf"/>
</dbReference>
<evidence type="ECO:0000313" key="3">
    <source>
        <dbReference type="EMBL" id="PKS09047.1"/>
    </source>
</evidence>
<feature type="compositionally biased region" description="Low complexity" evidence="1">
    <location>
        <begin position="1"/>
        <end position="18"/>
    </location>
</feature>
<accession>A0A2N3N9G9</accession>
<dbReference type="VEuPathDB" id="FungiDB:jhhlp_003660"/>
<dbReference type="Proteomes" id="UP000233524">
    <property type="component" value="Unassembled WGS sequence"/>
</dbReference>
<feature type="domain" description="F-box" evidence="2">
    <location>
        <begin position="131"/>
        <end position="181"/>
    </location>
</feature>
<dbReference type="GO" id="GO:0008540">
    <property type="term" value="C:proteasome regulatory particle, base subcomplex"/>
    <property type="evidence" value="ECO:0007669"/>
    <property type="project" value="TreeGrafter"/>
</dbReference>
<dbReference type="STRING" id="41688.A0A2N3N9G9"/>
<keyword evidence="4" id="KW-1185">Reference proteome</keyword>
<evidence type="ECO:0000313" key="4">
    <source>
        <dbReference type="Proteomes" id="UP000233524"/>
    </source>
</evidence>
<dbReference type="SUPFAM" id="SSF50978">
    <property type="entry name" value="WD40 repeat-like"/>
    <property type="match status" value="1"/>
</dbReference>
<dbReference type="SMART" id="SM00256">
    <property type="entry name" value="FBOX"/>
    <property type="match status" value="1"/>
</dbReference>
<dbReference type="PROSITE" id="PS50181">
    <property type="entry name" value="FBOX"/>
    <property type="match status" value="1"/>
</dbReference>
<gene>
    <name evidence="3" type="ORF">jhhlp_003660</name>
</gene>
<dbReference type="Pfam" id="PF12937">
    <property type="entry name" value="F-box-like"/>
    <property type="match status" value="1"/>
</dbReference>
<protein>
    <recommendedName>
        <fullName evidence="2">F-box domain-containing protein</fullName>
    </recommendedName>
</protein>
<reference evidence="3 4" key="1">
    <citation type="journal article" date="2017" name="G3 (Bethesda)">
        <title>First Draft Genome Sequence of the Pathogenic Fungus Lomentospora prolificans (Formerly Scedosporium prolificans).</title>
        <authorList>
            <person name="Luo R."/>
            <person name="Zimin A."/>
            <person name="Workman R."/>
            <person name="Fan Y."/>
            <person name="Pertea G."/>
            <person name="Grossman N."/>
            <person name="Wear M.P."/>
            <person name="Jia B."/>
            <person name="Miller H."/>
            <person name="Casadevall A."/>
            <person name="Timp W."/>
            <person name="Zhang S.X."/>
            <person name="Salzberg S.L."/>
        </authorList>
    </citation>
    <scope>NUCLEOTIDE SEQUENCE [LARGE SCALE GENOMIC DNA]</scope>
    <source>
        <strain evidence="3 4">JHH-5317</strain>
    </source>
</reference>
<dbReference type="InterPro" id="IPR001810">
    <property type="entry name" value="F-box_dom"/>
</dbReference>
<dbReference type="GO" id="GO:0031593">
    <property type="term" value="F:polyubiquitin modification-dependent protein binding"/>
    <property type="evidence" value="ECO:0007669"/>
    <property type="project" value="TreeGrafter"/>
</dbReference>